<dbReference type="Proteomes" id="UP000225740">
    <property type="component" value="Unassembled WGS sequence"/>
</dbReference>
<sequence length="119" mass="13190">MGDTVQTPAYVSLIHSDFVQLGGDIESKREALDDLGLLRTGSCWRIPFAQSNSNAFEDQTLIDLVSHLRLQGIAFGEDFKQLCAPATYMQELQSRGTFNGDFDSIAFRGPNDWIITTVS</sequence>
<gene>
    <name evidence="1" type="ORF">CEE69_16960</name>
</gene>
<evidence type="ECO:0000313" key="2">
    <source>
        <dbReference type="Proteomes" id="UP000225740"/>
    </source>
</evidence>
<dbReference type="RefSeq" id="WP_099261839.1">
    <property type="nucleotide sequence ID" value="NZ_NIZW01000013.1"/>
</dbReference>
<keyword evidence="2" id="KW-1185">Reference proteome</keyword>
<comment type="caution">
    <text evidence="1">The sequence shown here is derived from an EMBL/GenBank/DDBJ whole genome shotgun (WGS) entry which is preliminary data.</text>
</comment>
<protein>
    <submittedName>
        <fullName evidence="1">Uncharacterized protein</fullName>
    </submittedName>
</protein>
<evidence type="ECO:0000313" key="1">
    <source>
        <dbReference type="EMBL" id="PHQ33995.1"/>
    </source>
</evidence>
<organism evidence="1 2">
    <name type="scientific">Rhodopirellula bahusiensis</name>
    <dbReference type="NCBI Taxonomy" id="2014065"/>
    <lineage>
        <taxon>Bacteria</taxon>
        <taxon>Pseudomonadati</taxon>
        <taxon>Planctomycetota</taxon>
        <taxon>Planctomycetia</taxon>
        <taxon>Pirellulales</taxon>
        <taxon>Pirellulaceae</taxon>
        <taxon>Rhodopirellula</taxon>
    </lineage>
</organism>
<dbReference type="OrthoDB" id="7063814at2"/>
<dbReference type="EMBL" id="NIZW01000013">
    <property type="protein sequence ID" value="PHQ33995.1"/>
    <property type="molecule type" value="Genomic_DNA"/>
</dbReference>
<name>A0A2G1W4Q9_9BACT</name>
<accession>A0A2G1W4Q9</accession>
<proteinExistence type="predicted"/>
<reference evidence="1 2" key="1">
    <citation type="submission" date="2017-06" db="EMBL/GenBank/DDBJ databases">
        <title>Description of Rhodopirellula bahusiensis sp. nov.</title>
        <authorList>
            <person name="Kizina J."/>
            <person name="Harder J."/>
        </authorList>
    </citation>
    <scope>NUCLEOTIDE SEQUENCE [LARGE SCALE GENOMIC DNA]</scope>
    <source>
        <strain evidence="1 2">SWK21</strain>
    </source>
</reference>
<dbReference type="GeneID" id="90609744"/>
<dbReference type="AlphaFoldDB" id="A0A2G1W4Q9"/>